<gene>
    <name evidence="2" type="ORF">K444DRAFT_712028</name>
</gene>
<evidence type="ECO:0000313" key="2">
    <source>
        <dbReference type="EMBL" id="PMD49934.1"/>
    </source>
</evidence>
<keyword evidence="3" id="KW-1185">Reference proteome</keyword>
<feature type="compositionally biased region" description="Basic and acidic residues" evidence="1">
    <location>
        <begin position="1"/>
        <end position="11"/>
    </location>
</feature>
<evidence type="ECO:0000256" key="1">
    <source>
        <dbReference type="SAM" id="MobiDB-lite"/>
    </source>
</evidence>
<protein>
    <submittedName>
        <fullName evidence="2">Uncharacterized protein</fullName>
    </submittedName>
</protein>
<dbReference type="InParanoid" id="A0A2J6SGR3"/>
<reference evidence="2 3" key="1">
    <citation type="submission" date="2016-04" db="EMBL/GenBank/DDBJ databases">
        <title>A degradative enzymes factory behind the ericoid mycorrhizal symbiosis.</title>
        <authorList>
            <consortium name="DOE Joint Genome Institute"/>
            <person name="Martino E."/>
            <person name="Morin E."/>
            <person name="Grelet G."/>
            <person name="Kuo A."/>
            <person name="Kohler A."/>
            <person name="Daghino S."/>
            <person name="Barry K."/>
            <person name="Choi C."/>
            <person name="Cichocki N."/>
            <person name="Clum A."/>
            <person name="Copeland A."/>
            <person name="Hainaut M."/>
            <person name="Haridas S."/>
            <person name="Labutti K."/>
            <person name="Lindquist E."/>
            <person name="Lipzen A."/>
            <person name="Khouja H.-R."/>
            <person name="Murat C."/>
            <person name="Ohm R."/>
            <person name="Olson A."/>
            <person name="Spatafora J."/>
            <person name="Veneault-Fourrey C."/>
            <person name="Henrissat B."/>
            <person name="Grigoriev I."/>
            <person name="Martin F."/>
            <person name="Perotto S."/>
        </authorList>
    </citation>
    <scope>NUCLEOTIDE SEQUENCE [LARGE SCALE GENOMIC DNA]</scope>
    <source>
        <strain evidence="2 3">E</strain>
    </source>
</reference>
<accession>A0A2J6SGR3</accession>
<sequence>MARQRTREYKRDKKRRQRERQNGPQRTAKAARKDAKAASKAVKVAAKAQRKAKVTAKAAEQKRMSRANKKEALKKAKNQEMRRKAKEAFDAMQLRLFGHPARTELIIMLQGDGGLKWRTRTNNIYQGAPATCSGIKKTLRLVNGKELRGVLERDPYPGILVLVDEEWSSSLPVIAIEDMIEYCQTAGTREINIQILDLAKSTIDTKARIGQEIATYFNTLAGQIVNNPFNLLNITIPLIGIDLSPPGFSTYFPLLRDSCNILRDGKIQEIRSKQATTIVQRKTGFEDCI</sequence>
<proteinExistence type="predicted"/>
<feature type="compositionally biased region" description="Basic and acidic residues" evidence="1">
    <location>
        <begin position="59"/>
        <end position="79"/>
    </location>
</feature>
<organism evidence="2 3">
    <name type="scientific">Hyaloscypha bicolor E</name>
    <dbReference type="NCBI Taxonomy" id="1095630"/>
    <lineage>
        <taxon>Eukaryota</taxon>
        <taxon>Fungi</taxon>
        <taxon>Dikarya</taxon>
        <taxon>Ascomycota</taxon>
        <taxon>Pezizomycotina</taxon>
        <taxon>Leotiomycetes</taxon>
        <taxon>Helotiales</taxon>
        <taxon>Hyaloscyphaceae</taxon>
        <taxon>Hyaloscypha</taxon>
        <taxon>Hyaloscypha bicolor</taxon>
    </lineage>
</organism>
<dbReference type="AlphaFoldDB" id="A0A2J6SGR3"/>
<feature type="region of interest" description="Disordered" evidence="1">
    <location>
        <begin position="1"/>
        <end position="40"/>
    </location>
</feature>
<dbReference type="RefSeq" id="XP_024726838.1">
    <property type="nucleotide sequence ID" value="XM_024888269.1"/>
</dbReference>
<dbReference type="STRING" id="1095630.A0A2J6SGR3"/>
<name>A0A2J6SGR3_9HELO</name>
<dbReference type="Proteomes" id="UP000235371">
    <property type="component" value="Unassembled WGS sequence"/>
</dbReference>
<evidence type="ECO:0000313" key="3">
    <source>
        <dbReference type="Proteomes" id="UP000235371"/>
    </source>
</evidence>
<dbReference type="GeneID" id="36596345"/>
<dbReference type="EMBL" id="KZ613919">
    <property type="protein sequence ID" value="PMD49934.1"/>
    <property type="molecule type" value="Genomic_DNA"/>
</dbReference>
<feature type="region of interest" description="Disordered" evidence="1">
    <location>
        <begin position="53"/>
        <end position="79"/>
    </location>
</feature>